<gene>
    <name evidence="6" type="ORF">K8V01_10965</name>
</gene>
<dbReference type="SMART" id="SM00382">
    <property type="entry name" value="AAA"/>
    <property type="match status" value="1"/>
</dbReference>
<dbReference type="AlphaFoldDB" id="A0A921MMW3"/>
<comment type="similarity">
    <text evidence="1">Belongs to the ABC transporter superfamily.</text>
</comment>
<feature type="domain" description="ABC transporter" evidence="5">
    <location>
        <begin position="6"/>
        <end position="234"/>
    </location>
</feature>
<evidence type="ECO:0000256" key="1">
    <source>
        <dbReference type="ARBA" id="ARBA00005417"/>
    </source>
</evidence>
<name>A0A921MMW3_9FIRM</name>
<evidence type="ECO:0000256" key="3">
    <source>
        <dbReference type="ARBA" id="ARBA00022741"/>
    </source>
</evidence>
<evidence type="ECO:0000256" key="4">
    <source>
        <dbReference type="ARBA" id="ARBA00022840"/>
    </source>
</evidence>
<dbReference type="PANTHER" id="PTHR43335">
    <property type="entry name" value="ABC TRANSPORTER, ATP-BINDING PROTEIN"/>
    <property type="match status" value="1"/>
</dbReference>
<dbReference type="PANTHER" id="PTHR43335:SF8">
    <property type="entry name" value="ABC TRANSPORTER, ATP-BINDING PROTEIN"/>
    <property type="match status" value="1"/>
</dbReference>
<comment type="caution">
    <text evidence="6">The sequence shown here is derived from an EMBL/GenBank/DDBJ whole genome shotgun (WGS) entry which is preliminary data.</text>
</comment>
<sequence length="307" mass="33715">MAESVLVTRNLTKKYGQATVVNSVNLNIEKGQIYGLVGRNGAGKTTIIRMITAQTAPTEGELALFGATEPGALGKMRARTGAMVETPSFYPYLTAKENLEYYRIQRGIPGKGCVDEVLRLVDLKKAGGKKFKTFSLGMKQRLGLALALMDRPDFLLLDEPINGLDPEGIVELRNLLLDLNRERETTILISSHILSELENLATHYGFIDNGRMLEQISAKALKEKCRACLELAVDSAPAAARALEQGMGARDYEVLPDNIIRLYCHLDEPARVTQLLVENGVALRSIEQKGANLEDYFLSLIGGVRHG</sequence>
<dbReference type="Gene3D" id="3.40.50.300">
    <property type="entry name" value="P-loop containing nucleotide triphosphate hydrolases"/>
    <property type="match status" value="1"/>
</dbReference>
<dbReference type="InterPro" id="IPR003439">
    <property type="entry name" value="ABC_transporter-like_ATP-bd"/>
</dbReference>
<dbReference type="PROSITE" id="PS00211">
    <property type="entry name" value="ABC_TRANSPORTER_1"/>
    <property type="match status" value="1"/>
</dbReference>
<evidence type="ECO:0000313" key="6">
    <source>
        <dbReference type="EMBL" id="HJG87523.1"/>
    </source>
</evidence>
<dbReference type="RefSeq" id="WP_295370314.1">
    <property type="nucleotide sequence ID" value="NZ_DYUC01000108.1"/>
</dbReference>
<dbReference type="GO" id="GO:0005524">
    <property type="term" value="F:ATP binding"/>
    <property type="evidence" value="ECO:0007669"/>
    <property type="project" value="UniProtKB-KW"/>
</dbReference>
<evidence type="ECO:0000259" key="5">
    <source>
        <dbReference type="PROSITE" id="PS50893"/>
    </source>
</evidence>
<accession>A0A921MMW3</accession>
<dbReference type="InterPro" id="IPR017871">
    <property type="entry name" value="ABC_transporter-like_CS"/>
</dbReference>
<proteinExistence type="inferred from homology"/>
<keyword evidence="4 6" id="KW-0067">ATP-binding</keyword>
<dbReference type="EMBL" id="DYUC01000108">
    <property type="protein sequence ID" value="HJG87523.1"/>
    <property type="molecule type" value="Genomic_DNA"/>
</dbReference>
<reference evidence="6" key="1">
    <citation type="journal article" date="2021" name="PeerJ">
        <title>Extensive microbial diversity within the chicken gut microbiome revealed by metagenomics and culture.</title>
        <authorList>
            <person name="Gilroy R."/>
            <person name="Ravi A."/>
            <person name="Getino M."/>
            <person name="Pursley I."/>
            <person name="Horton D.L."/>
            <person name="Alikhan N.F."/>
            <person name="Baker D."/>
            <person name="Gharbi K."/>
            <person name="Hall N."/>
            <person name="Watson M."/>
            <person name="Adriaenssens E.M."/>
            <person name="Foster-Nyarko E."/>
            <person name="Jarju S."/>
            <person name="Secka A."/>
            <person name="Antonio M."/>
            <person name="Oren A."/>
            <person name="Chaudhuri R.R."/>
            <person name="La Ragione R."/>
            <person name="Hildebrand F."/>
            <person name="Pallen M.J."/>
        </authorList>
    </citation>
    <scope>NUCLEOTIDE SEQUENCE</scope>
    <source>
        <strain evidence="6">CHK179-5677</strain>
    </source>
</reference>
<dbReference type="PROSITE" id="PS50893">
    <property type="entry name" value="ABC_TRANSPORTER_2"/>
    <property type="match status" value="1"/>
</dbReference>
<evidence type="ECO:0000256" key="2">
    <source>
        <dbReference type="ARBA" id="ARBA00022448"/>
    </source>
</evidence>
<dbReference type="InterPro" id="IPR027417">
    <property type="entry name" value="P-loop_NTPase"/>
</dbReference>
<organism evidence="6 7">
    <name type="scientific">Pseudoflavonifractor capillosus</name>
    <dbReference type="NCBI Taxonomy" id="106588"/>
    <lineage>
        <taxon>Bacteria</taxon>
        <taxon>Bacillati</taxon>
        <taxon>Bacillota</taxon>
        <taxon>Clostridia</taxon>
        <taxon>Eubacteriales</taxon>
        <taxon>Oscillospiraceae</taxon>
        <taxon>Pseudoflavonifractor</taxon>
    </lineage>
</organism>
<dbReference type="Pfam" id="PF00005">
    <property type="entry name" value="ABC_tran"/>
    <property type="match status" value="1"/>
</dbReference>
<keyword evidence="3" id="KW-0547">Nucleotide-binding</keyword>
<dbReference type="Proteomes" id="UP000760668">
    <property type="component" value="Unassembled WGS sequence"/>
</dbReference>
<keyword evidence="2" id="KW-0813">Transport</keyword>
<reference evidence="6" key="2">
    <citation type="submission" date="2021-09" db="EMBL/GenBank/DDBJ databases">
        <authorList>
            <person name="Gilroy R."/>
        </authorList>
    </citation>
    <scope>NUCLEOTIDE SEQUENCE</scope>
    <source>
        <strain evidence="6">CHK179-5677</strain>
    </source>
</reference>
<dbReference type="InterPro" id="IPR003593">
    <property type="entry name" value="AAA+_ATPase"/>
</dbReference>
<dbReference type="SUPFAM" id="SSF52540">
    <property type="entry name" value="P-loop containing nucleoside triphosphate hydrolases"/>
    <property type="match status" value="1"/>
</dbReference>
<dbReference type="GO" id="GO:0016887">
    <property type="term" value="F:ATP hydrolysis activity"/>
    <property type="evidence" value="ECO:0007669"/>
    <property type="project" value="InterPro"/>
</dbReference>
<evidence type="ECO:0000313" key="7">
    <source>
        <dbReference type="Proteomes" id="UP000760668"/>
    </source>
</evidence>
<protein>
    <submittedName>
        <fullName evidence="6">ABC transporter ATP-binding protein</fullName>
    </submittedName>
</protein>